<dbReference type="InterPro" id="IPR047057">
    <property type="entry name" value="MerR_fam"/>
</dbReference>
<evidence type="ECO:0000256" key="4">
    <source>
        <dbReference type="ARBA" id="ARBA00023163"/>
    </source>
</evidence>
<dbReference type="PROSITE" id="PS50937">
    <property type="entry name" value="HTH_MERR_2"/>
    <property type="match status" value="1"/>
</dbReference>
<dbReference type="InterPro" id="IPR033415">
    <property type="entry name" value="CHASE6_C"/>
</dbReference>
<dbReference type="GO" id="GO:0003677">
    <property type="term" value="F:DNA binding"/>
    <property type="evidence" value="ECO:0007669"/>
    <property type="project" value="UniProtKB-KW"/>
</dbReference>
<evidence type="ECO:0000256" key="2">
    <source>
        <dbReference type="ARBA" id="ARBA00023015"/>
    </source>
</evidence>
<keyword evidence="2" id="KW-0805">Transcription regulation</keyword>
<dbReference type="InterPro" id="IPR000551">
    <property type="entry name" value="MerR-type_HTH_dom"/>
</dbReference>
<protein>
    <recommendedName>
        <fullName evidence="5">HTH merR-type domain-containing protein</fullName>
    </recommendedName>
</protein>
<organism evidence="6">
    <name type="scientific">uncultured Solirubrobacteraceae bacterium</name>
    <dbReference type="NCBI Taxonomy" id="1162706"/>
    <lineage>
        <taxon>Bacteria</taxon>
        <taxon>Bacillati</taxon>
        <taxon>Actinomycetota</taxon>
        <taxon>Thermoleophilia</taxon>
        <taxon>Solirubrobacterales</taxon>
        <taxon>Solirubrobacteraceae</taxon>
        <taxon>environmental samples</taxon>
    </lineage>
</organism>
<evidence type="ECO:0000313" key="6">
    <source>
        <dbReference type="EMBL" id="CAA9489366.1"/>
    </source>
</evidence>
<feature type="domain" description="HTH merR-type" evidence="5">
    <location>
        <begin position="3"/>
        <end position="63"/>
    </location>
</feature>
<accession>A0A6J4S5K1</accession>
<gene>
    <name evidence="6" type="ORF">AVDCRST_MAG65-1931</name>
</gene>
<proteinExistence type="predicted"/>
<sequence>MKGLAIKDVAEKTGLAAGTIRMWEQRYGFPEPRRTPSGYRVYSAEDVDLLRRVAAFRERGLSVPASLERARSGHAGSDRPSIYGALLSQGAPLTPHKLRKRTLLAISRAIEDETLARAAEPFVAGAFQHEHNYRAVEHRYRRLAANGTAVVFADFEHVAKPPHAPAEVPISADDAIGNEWAVVVDAPGYAACLLAWEQPRSEADSDLPDFERRFEAAWTMDPEVVRQAAMVSCALVRRVDPELASGYEEQLSDRPLAMETPAPGLTALTNRMLAYLDA</sequence>
<dbReference type="SMART" id="SM00422">
    <property type="entry name" value="HTH_MERR"/>
    <property type="match status" value="1"/>
</dbReference>
<dbReference type="EMBL" id="CADCVL010000348">
    <property type="protein sequence ID" value="CAA9489366.1"/>
    <property type="molecule type" value="Genomic_DNA"/>
</dbReference>
<dbReference type="InterPro" id="IPR009061">
    <property type="entry name" value="DNA-bd_dom_put_sf"/>
</dbReference>
<dbReference type="GO" id="GO:0003700">
    <property type="term" value="F:DNA-binding transcription factor activity"/>
    <property type="evidence" value="ECO:0007669"/>
    <property type="project" value="InterPro"/>
</dbReference>
<evidence type="ECO:0000256" key="1">
    <source>
        <dbReference type="ARBA" id="ARBA00022491"/>
    </source>
</evidence>
<dbReference type="Pfam" id="PF10069">
    <property type="entry name" value="DICT"/>
    <property type="match status" value="1"/>
</dbReference>
<dbReference type="Pfam" id="PF17150">
    <property type="entry name" value="CHASE6_C"/>
    <property type="match status" value="1"/>
</dbReference>
<dbReference type="Pfam" id="PF13411">
    <property type="entry name" value="MerR_1"/>
    <property type="match status" value="1"/>
</dbReference>
<dbReference type="PANTHER" id="PTHR30204:SF69">
    <property type="entry name" value="MERR-FAMILY TRANSCRIPTIONAL REGULATOR"/>
    <property type="match status" value="1"/>
</dbReference>
<keyword evidence="1" id="KW-0678">Repressor</keyword>
<evidence type="ECO:0000259" key="5">
    <source>
        <dbReference type="PROSITE" id="PS50937"/>
    </source>
</evidence>
<dbReference type="PANTHER" id="PTHR30204">
    <property type="entry name" value="REDOX-CYCLING DRUG-SENSING TRANSCRIPTIONAL ACTIVATOR SOXR"/>
    <property type="match status" value="1"/>
</dbReference>
<name>A0A6J4S5K1_9ACTN</name>
<reference evidence="6" key="1">
    <citation type="submission" date="2020-02" db="EMBL/GenBank/DDBJ databases">
        <authorList>
            <person name="Meier V. D."/>
        </authorList>
    </citation>
    <scope>NUCLEOTIDE SEQUENCE</scope>
    <source>
        <strain evidence="6">AVDCRST_MAG65</strain>
    </source>
</reference>
<dbReference type="AlphaFoldDB" id="A0A6J4S5K1"/>
<dbReference type="InterPro" id="IPR019278">
    <property type="entry name" value="DICT_dom"/>
</dbReference>
<dbReference type="SUPFAM" id="SSF46955">
    <property type="entry name" value="Putative DNA-binding domain"/>
    <property type="match status" value="1"/>
</dbReference>
<keyword evidence="3" id="KW-0238">DNA-binding</keyword>
<keyword evidence="4" id="KW-0804">Transcription</keyword>
<dbReference type="Gene3D" id="1.10.1660.10">
    <property type="match status" value="1"/>
</dbReference>
<evidence type="ECO:0000256" key="3">
    <source>
        <dbReference type="ARBA" id="ARBA00023125"/>
    </source>
</evidence>